<dbReference type="Pfam" id="PF02606">
    <property type="entry name" value="LpxK"/>
    <property type="match status" value="1"/>
</dbReference>
<comment type="pathway">
    <text evidence="1">Glycolipid biosynthesis; lipid IV(A) biosynthesis; lipid IV(A) from (3R)-3-hydroxytetradecanoyl-[acyl-carrier-protein] and UDP-N-acetyl-alpha-D-glucosamine: step 6/6.</text>
</comment>
<keyword evidence="3" id="KW-0444">Lipid biosynthesis</keyword>
<dbReference type="HAMAP" id="MF_00409">
    <property type="entry name" value="LpxK"/>
    <property type="match status" value="1"/>
</dbReference>
<proteinExistence type="inferred from homology"/>
<dbReference type="NCBIfam" id="TIGR00682">
    <property type="entry name" value="lpxK"/>
    <property type="match status" value="1"/>
</dbReference>
<evidence type="ECO:0000256" key="8">
    <source>
        <dbReference type="ARBA" id="ARBA00022840"/>
    </source>
</evidence>
<reference evidence="11" key="1">
    <citation type="submission" date="2016-10" db="EMBL/GenBank/DDBJ databases">
        <title>Sequence of Gallionella enrichment culture.</title>
        <authorList>
            <person name="Poehlein A."/>
            <person name="Muehling M."/>
            <person name="Daniel R."/>
        </authorList>
    </citation>
    <scope>NUCLEOTIDE SEQUENCE</scope>
</reference>
<evidence type="ECO:0000256" key="6">
    <source>
        <dbReference type="ARBA" id="ARBA00022741"/>
    </source>
</evidence>
<evidence type="ECO:0000256" key="3">
    <source>
        <dbReference type="ARBA" id="ARBA00022516"/>
    </source>
</evidence>
<dbReference type="InterPro" id="IPR027417">
    <property type="entry name" value="P-loop_NTPase"/>
</dbReference>
<evidence type="ECO:0000256" key="9">
    <source>
        <dbReference type="ARBA" id="ARBA00023098"/>
    </source>
</evidence>
<dbReference type="PANTHER" id="PTHR42724">
    <property type="entry name" value="TETRAACYLDISACCHARIDE 4'-KINASE"/>
    <property type="match status" value="1"/>
</dbReference>
<dbReference type="GO" id="GO:0005886">
    <property type="term" value="C:plasma membrane"/>
    <property type="evidence" value="ECO:0007669"/>
    <property type="project" value="TreeGrafter"/>
</dbReference>
<dbReference type="GO" id="GO:0009245">
    <property type="term" value="P:lipid A biosynthetic process"/>
    <property type="evidence" value="ECO:0007669"/>
    <property type="project" value="UniProtKB-KW"/>
</dbReference>
<dbReference type="GO" id="GO:0009244">
    <property type="term" value="P:lipopolysaccharide core region biosynthetic process"/>
    <property type="evidence" value="ECO:0007669"/>
    <property type="project" value="TreeGrafter"/>
</dbReference>
<accession>A0A1J5RXQ1</accession>
<keyword evidence="8" id="KW-0067">ATP-binding</keyword>
<dbReference type="UniPathway" id="UPA00359">
    <property type="reaction ID" value="UER00482"/>
</dbReference>
<keyword evidence="10" id="KW-1133">Transmembrane helix</keyword>
<dbReference type="EMBL" id="MLJW01000219">
    <property type="protein sequence ID" value="OIQ92925.1"/>
    <property type="molecule type" value="Genomic_DNA"/>
</dbReference>
<keyword evidence="7 11" id="KW-0418">Kinase</keyword>
<dbReference type="PANTHER" id="PTHR42724:SF1">
    <property type="entry name" value="TETRAACYLDISACCHARIDE 4'-KINASE, MITOCHONDRIAL-RELATED"/>
    <property type="match status" value="1"/>
</dbReference>
<dbReference type="InterPro" id="IPR003758">
    <property type="entry name" value="LpxK"/>
</dbReference>
<dbReference type="GO" id="GO:0009029">
    <property type="term" value="F:lipid-A 4'-kinase activity"/>
    <property type="evidence" value="ECO:0007669"/>
    <property type="project" value="UniProtKB-EC"/>
</dbReference>
<dbReference type="EC" id="2.7.1.130" evidence="2"/>
<evidence type="ECO:0000256" key="10">
    <source>
        <dbReference type="SAM" id="Phobius"/>
    </source>
</evidence>
<evidence type="ECO:0000313" key="11">
    <source>
        <dbReference type="EMBL" id="OIQ92925.1"/>
    </source>
</evidence>
<organism evidence="11">
    <name type="scientific">mine drainage metagenome</name>
    <dbReference type="NCBI Taxonomy" id="410659"/>
    <lineage>
        <taxon>unclassified sequences</taxon>
        <taxon>metagenomes</taxon>
        <taxon>ecological metagenomes</taxon>
    </lineage>
</organism>
<evidence type="ECO:0000256" key="5">
    <source>
        <dbReference type="ARBA" id="ARBA00022679"/>
    </source>
</evidence>
<keyword evidence="9" id="KW-0443">Lipid metabolism</keyword>
<keyword evidence="10" id="KW-0472">Membrane</keyword>
<keyword evidence="10" id="KW-0812">Transmembrane</keyword>
<keyword evidence="4" id="KW-0441">Lipid A biosynthesis</keyword>
<sequence length="336" mass="35947">MKLTGLLQRAWERHGVLASLLYPLAVVFAALVAARRAMYRHGILGSARLPVPVIVIGNITVGGSGKTPLTLWLADALQARGFRPGVVSRGHGGIGQVTEVLVDGDASLVGDEPLMIKRRAGLPVFVGRDRVAAARALIAAHPGCDLIIADDGLQHYRLVRDIEIAVVDGRGLWNGWPLPAGPLREPSSRLARVDALVVNGPPPGLPRDAAGPAQFRMRLIGDIFHALADPERTCTAADFSGLRLAAVAGIGDPGRFFGHLTALGLSYRDYAFPDHHRYLRADLEAIEADALLMTEKDAVKCAGFTDRPVWVLPVTARVEPDLVALVMEKLDGRPPA</sequence>
<feature type="transmembrane region" description="Helical" evidence="10">
    <location>
        <begin position="15"/>
        <end position="34"/>
    </location>
</feature>
<evidence type="ECO:0000256" key="4">
    <source>
        <dbReference type="ARBA" id="ARBA00022556"/>
    </source>
</evidence>
<dbReference type="GO" id="GO:0005524">
    <property type="term" value="F:ATP binding"/>
    <property type="evidence" value="ECO:0007669"/>
    <property type="project" value="UniProtKB-KW"/>
</dbReference>
<protein>
    <recommendedName>
        <fullName evidence="2">tetraacyldisaccharide 4'-kinase</fullName>
        <ecNumber evidence="2">2.7.1.130</ecNumber>
    </recommendedName>
</protein>
<dbReference type="SUPFAM" id="SSF52540">
    <property type="entry name" value="P-loop containing nucleoside triphosphate hydrolases"/>
    <property type="match status" value="1"/>
</dbReference>
<evidence type="ECO:0000256" key="1">
    <source>
        <dbReference type="ARBA" id="ARBA00004870"/>
    </source>
</evidence>
<evidence type="ECO:0000256" key="7">
    <source>
        <dbReference type="ARBA" id="ARBA00022777"/>
    </source>
</evidence>
<keyword evidence="5 11" id="KW-0808">Transferase</keyword>
<gene>
    <name evidence="11" type="primary">lpxK_8</name>
    <name evidence="11" type="ORF">GALL_251400</name>
</gene>
<evidence type="ECO:0000256" key="2">
    <source>
        <dbReference type="ARBA" id="ARBA00012071"/>
    </source>
</evidence>
<keyword evidence="6" id="KW-0547">Nucleotide-binding</keyword>
<comment type="caution">
    <text evidence="11">The sequence shown here is derived from an EMBL/GenBank/DDBJ whole genome shotgun (WGS) entry which is preliminary data.</text>
</comment>
<name>A0A1J5RXQ1_9ZZZZ</name>
<dbReference type="AlphaFoldDB" id="A0A1J5RXQ1"/>